<name>A0A9P0HRV3_NEZVI</name>
<sequence length="84" mass="9537">MSMCAIYPSLTLSGAESILITYKQLSWRPAQGTSRFPHFFRFLFDISTPNSSCRVLYFLLLILRTQEYSTQTSGVARPATTPPR</sequence>
<gene>
    <name evidence="1" type="ORF">NEZAVI_LOCUS14448</name>
</gene>
<keyword evidence="2" id="KW-1185">Reference proteome</keyword>
<protein>
    <submittedName>
        <fullName evidence="1">Uncharacterized protein</fullName>
    </submittedName>
</protein>
<accession>A0A9P0HRV3</accession>
<evidence type="ECO:0000313" key="1">
    <source>
        <dbReference type="EMBL" id="CAH1406532.1"/>
    </source>
</evidence>
<dbReference type="EMBL" id="OV725082">
    <property type="protein sequence ID" value="CAH1406532.1"/>
    <property type="molecule type" value="Genomic_DNA"/>
</dbReference>
<proteinExistence type="predicted"/>
<dbReference type="Proteomes" id="UP001152798">
    <property type="component" value="Chromosome 6"/>
</dbReference>
<evidence type="ECO:0000313" key="2">
    <source>
        <dbReference type="Proteomes" id="UP001152798"/>
    </source>
</evidence>
<reference evidence="1" key="1">
    <citation type="submission" date="2022-01" db="EMBL/GenBank/DDBJ databases">
        <authorList>
            <person name="King R."/>
        </authorList>
    </citation>
    <scope>NUCLEOTIDE SEQUENCE</scope>
</reference>
<dbReference type="AlphaFoldDB" id="A0A9P0HRV3"/>
<organism evidence="1 2">
    <name type="scientific">Nezara viridula</name>
    <name type="common">Southern green stink bug</name>
    <name type="synonym">Cimex viridulus</name>
    <dbReference type="NCBI Taxonomy" id="85310"/>
    <lineage>
        <taxon>Eukaryota</taxon>
        <taxon>Metazoa</taxon>
        <taxon>Ecdysozoa</taxon>
        <taxon>Arthropoda</taxon>
        <taxon>Hexapoda</taxon>
        <taxon>Insecta</taxon>
        <taxon>Pterygota</taxon>
        <taxon>Neoptera</taxon>
        <taxon>Paraneoptera</taxon>
        <taxon>Hemiptera</taxon>
        <taxon>Heteroptera</taxon>
        <taxon>Panheteroptera</taxon>
        <taxon>Pentatomomorpha</taxon>
        <taxon>Pentatomoidea</taxon>
        <taxon>Pentatomidae</taxon>
        <taxon>Pentatominae</taxon>
        <taxon>Nezara</taxon>
    </lineage>
</organism>